<comment type="function">
    <text evidence="7">Single strand-specific metallo-endoribonuclease involved in late-stage 70S ribosome quality control and in maturation of the 3' terminus of the 16S rRNA.</text>
</comment>
<dbReference type="GO" id="GO:0004222">
    <property type="term" value="F:metalloendopeptidase activity"/>
    <property type="evidence" value="ECO:0007669"/>
    <property type="project" value="InterPro"/>
</dbReference>
<evidence type="ECO:0000256" key="1">
    <source>
        <dbReference type="ARBA" id="ARBA00010875"/>
    </source>
</evidence>
<dbReference type="Proteomes" id="UP000286806">
    <property type="component" value="Unassembled WGS sequence"/>
</dbReference>
<dbReference type="Gene3D" id="3.40.390.30">
    <property type="entry name" value="Metalloproteases ('zincins'), catalytic domain"/>
    <property type="match status" value="1"/>
</dbReference>
<keyword evidence="6 7" id="KW-0862">Zinc</keyword>
<proteinExistence type="inferred from homology"/>
<keyword evidence="3 7" id="KW-0479">Metal-binding</keyword>
<feature type="binding site" evidence="7">
    <location>
        <position position="87"/>
    </location>
    <ligand>
        <name>Zn(2+)</name>
        <dbReference type="ChEBI" id="CHEBI:29105"/>
        <note>catalytic</note>
    </ligand>
</feature>
<dbReference type="GO" id="GO:0008270">
    <property type="term" value="F:zinc ion binding"/>
    <property type="evidence" value="ECO:0007669"/>
    <property type="project" value="UniProtKB-UniRule"/>
</dbReference>
<keyword evidence="4 7" id="KW-0255">Endonuclease</keyword>
<evidence type="ECO:0000256" key="6">
    <source>
        <dbReference type="ARBA" id="ARBA00022833"/>
    </source>
</evidence>
<reference evidence="8 9" key="1">
    <citation type="journal article" date="2019" name="Front. Microbiol.">
        <title>Genomes of Neutrophilic Sulfur-Oxidizing Chemolithoautotrophs Representing 9 Proteobacterial Species From 8 Genera.</title>
        <authorList>
            <person name="Watanabe T."/>
            <person name="Kojima H."/>
            <person name="Umezawa K."/>
            <person name="Hori C."/>
            <person name="Takasuka T.E."/>
            <person name="Kato Y."/>
            <person name="Fukui M."/>
        </authorList>
    </citation>
    <scope>NUCLEOTIDE SEQUENCE [LARGE SCALE GENOMIC DNA]</scope>
    <source>
        <strain evidence="8 9">TTN</strain>
    </source>
</reference>
<comment type="caution">
    <text evidence="8">The sequence shown here is derived from an EMBL/GenBank/DDBJ whole genome shotgun (WGS) entry which is preliminary data.</text>
</comment>
<evidence type="ECO:0000256" key="7">
    <source>
        <dbReference type="HAMAP-Rule" id="MF_00009"/>
    </source>
</evidence>
<comment type="subcellular location">
    <subcellularLocation>
        <location evidence="7">Cytoplasm</location>
    </subcellularLocation>
</comment>
<evidence type="ECO:0000313" key="8">
    <source>
        <dbReference type="EMBL" id="GCB02368.1"/>
    </source>
</evidence>
<dbReference type="EMBL" id="BGOW01000050">
    <property type="protein sequence ID" value="GCB02368.1"/>
    <property type="molecule type" value="Genomic_DNA"/>
</dbReference>
<feature type="binding site" evidence="7">
    <location>
        <position position="83"/>
    </location>
    <ligand>
        <name>Zn(2+)</name>
        <dbReference type="ChEBI" id="CHEBI:29105"/>
        <note>catalytic</note>
    </ligand>
</feature>
<name>A0A401K0D6_9PROT</name>
<feature type="binding site" evidence="7">
    <location>
        <position position="93"/>
    </location>
    <ligand>
        <name>Zn(2+)</name>
        <dbReference type="ChEBI" id="CHEBI:29105"/>
        <note>catalytic</note>
    </ligand>
</feature>
<dbReference type="PANTHER" id="PTHR46986">
    <property type="entry name" value="ENDORIBONUCLEASE YBEY, CHLOROPLASTIC"/>
    <property type="match status" value="1"/>
</dbReference>
<dbReference type="GO" id="GO:0004521">
    <property type="term" value="F:RNA endonuclease activity"/>
    <property type="evidence" value="ECO:0007669"/>
    <property type="project" value="UniProtKB-UniRule"/>
</dbReference>
<keyword evidence="7" id="KW-0690">Ribosome biogenesis</keyword>
<evidence type="ECO:0000256" key="4">
    <source>
        <dbReference type="ARBA" id="ARBA00022759"/>
    </source>
</evidence>
<comment type="cofactor">
    <cofactor evidence="7">
        <name>Zn(2+)</name>
        <dbReference type="ChEBI" id="CHEBI:29105"/>
    </cofactor>
    <text evidence="7">Binds 1 zinc ion.</text>
</comment>
<dbReference type="Pfam" id="PF02130">
    <property type="entry name" value="YbeY"/>
    <property type="match status" value="1"/>
</dbReference>
<keyword evidence="2 7" id="KW-0540">Nuclease</keyword>
<gene>
    <name evidence="7" type="primary">ybeY</name>
    <name evidence="8" type="ORF">SFMTTN_3486</name>
</gene>
<keyword evidence="7" id="KW-0698">rRNA processing</keyword>
<evidence type="ECO:0000256" key="3">
    <source>
        <dbReference type="ARBA" id="ARBA00022723"/>
    </source>
</evidence>
<protein>
    <recommendedName>
        <fullName evidence="7">Endoribonuclease YbeY</fullName>
        <ecNumber evidence="7">3.1.-.-</ecNumber>
    </recommendedName>
</protein>
<dbReference type="GO" id="GO:0006364">
    <property type="term" value="P:rRNA processing"/>
    <property type="evidence" value="ECO:0007669"/>
    <property type="project" value="UniProtKB-UniRule"/>
</dbReference>
<dbReference type="InterPro" id="IPR023091">
    <property type="entry name" value="MetalPrtase_cat_dom_sf_prd"/>
</dbReference>
<dbReference type="PANTHER" id="PTHR46986:SF1">
    <property type="entry name" value="ENDORIBONUCLEASE YBEY, CHLOROPLASTIC"/>
    <property type="match status" value="1"/>
</dbReference>
<dbReference type="NCBIfam" id="TIGR00043">
    <property type="entry name" value="rRNA maturation RNase YbeY"/>
    <property type="match status" value="1"/>
</dbReference>
<dbReference type="InterPro" id="IPR002036">
    <property type="entry name" value="YbeY"/>
</dbReference>
<dbReference type="HAMAP" id="MF_00009">
    <property type="entry name" value="Endoribonucl_YbeY"/>
    <property type="match status" value="1"/>
</dbReference>
<dbReference type="EC" id="3.1.-.-" evidence="7"/>
<evidence type="ECO:0000313" key="9">
    <source>
        <dbReference type="Proteomes" id="UP000286806"/>
    </source>
</evidence>
<accession>A0A401K0D6</accession>
<keyword evidence="5 7" id="KW-0378">Hydrolase</keyword>
<dbReference type="AlphaFoldDB" id="A0A401K0D6"/>
<keyword evidence="7" id="KW-0963">Cytoplasm</keyword>
<evidence type="ECO:0000256" key="2">
    <source>
        <dbReference type="ARBA" id="ARBA00022722"/>
    </source>
</evidence>
<dbReference type="SUPFAM" id="SSF55486">
    <property type="entry name" value="Metalloproteases ('zincins'), catalytic domain"/>
    <property type="match status" value="1"/>
</dbReference>
<dbReference type="GO" id="GO:0005737">
    <property type="term" value="C:cytoplasm"/>
    <property type="evidence" value="ECO:0007669"/>
    <property type="project" value="UniProtKB-SubCell"/>
</dbReference>
<organism evidence="8 9">
    <name type="scientific">Sulfuriferula multivorans</name>
    <dbReference type="NCBI Taxonomy" id="1559896"/>
    <lineage>
        <taxon>Bacteria</taxon>
        <taxon>Pseudomonadati</taxon>
        <taxon>Pseudomonadota</taxon>
        <taxon>Betaproteobacteria</taxon>
        <taxon>Nitrosomonadales</taxon>
        <taxon>Sulfuricellaceae</taxon>
        <taxon>Sulfuriferula</taxon>
    </lineage>
</organism>
<sequence>MQFARAALERDAELTIRLVNEQEGRALNHDYRGRDYATNVLSFVYASTPVISGDLVLCAPVVSREAQQQGKPIIAHYAHLIVHGVLHLHGMDHQNDADAQAMEARETEIITGLGFANPYLEMEQI</sequence>
<keyword evidence="9" id="KW-1185">Reference proteome</keyword>
<comment type="similarity">
    <text evidence="1 7">Belongs to the endoribonuclease YbeY family.</text>
</comment>
<evidence type="ECO:0000256" key="5">
    <source>
        <dbReference type="ARBA" id="ARBA00022801"/>
    </source>
</evidence>